<keyword evidence="4" id="KW-1185">Reference proteome</keyword>
<reference evidence="5" key="3">
    <citation type="submission" date="2025-04" db="UniProtKB">
        <authorList>
            <consortium name="RefSeq"/>
        </authorList>
    </citation>
    <scope>IDENTIFICATION</scope>
    <source>
        <strain evidence="5">CBS 781.70</strain>
    </source>
</reference>
<evidence type="ECO:0000256" key="1">
    <source>
        <dbReference type="SAM" id="MobiDB-lite"/>
    </source>
</evidence>
<dbReference type="GeneID" id="54422690"/>
<keyword evidence="2" id="KW-0472">Membrane</keyword>
<reference evidence="3 5" key="1">
    <citation type="submission" date="2020-01" db="EMBL/GenBank/DDBJ databases">
        <authorList>
            <consortium name="DOE Joint Genome Institute"/>
            <person name="Haridas S."/>
            <person name="Albert R."/>
            <person name="Binder M."/>
            <person name="Bloem J."/>
            <person name="Labutti K."/>
            <person name="Salamov A."/>
            <person name="Andreopoulos B."/>
            <person name="Baker S.E."/>
            <person name="Barry K."/>
            <person name="Bills G."/>
            <person name="Bluhm B.H."/>
            <person name="Cannon C."/>
            <person name="Castanera R."/>
            <person name="Culley D.E."/>
            <person name="Daum C."/>
            <person name="Ezra D."/>
            <person name="Gonzalez J.B."/>
            <person name="Henrissat B."/>
            <person name="Kuo A."/>
            <person name="Liang C."/>
            <person name="Lipzen A."/>
            <person name="Lutzoni F."/>
            <person name="Magnuson J."/>
            <person name="Mondo S."/>
            <person name="Nolan M."/>
            <person name="Ohm R."/>
            <person name="Pangilinan J."/>
            <person name="Park H.-J."/>
            <person name="Ramirez L."/>
            <person name="Alfaro M."/>
            <person name="Sun H."/>
            <person name="Tritt A."/>
            <person name="Yoshinaga Y."/>
            <person name="Zwiers L.-H."/>
            <person name="Turgeon B.G."/>
            <person name="Goodwin S.B."/>
            <person name="Spatafora J.W."/>
            <person name="Crous P.W."/>
            <person name="Grigoriev I.V."/>
        </authorList>
    </citation>
    <scope>NUCLEOTIDE SEQUENCE</scope>
    <source>
        <strain evidence="3 5">CBS 781.70</strain>
    </source>
</reference>
<name>A0A6G1G1W2_9PEZI</name>
<protein>
    <submittedName>
        <fullName evidence="3 5">Uncharacterized protein</fullName>
    </submittedName>
</protein>
<feature type="region of interest" description="Disordered" evidence="1">
    <location>
        <begin position="1"/>
        <end position="21"/>
    </location>
</feature>
<proteinExistence type="predicted"/>
<evidence type="ECO:0000313" key="3">
    <source>
        <dbReference type="EMBL" id="KAF1812044.1"/>
    </source>
</evidence>
<accession>A0A6G1G1W2</accession>
<sequence length="222" mass="24596">MLFTSLPPSLPLSLSPSQTPTTSSLHRSALITLILYSFQFLLALPLAAFISASAEFAPLRGAGDKYPYHSGREKLRRTPTPQAFTPSHFFGLATGTVTSDEHYVTIDRNQLTLGSRFSLHQQLRHLMATEASFNTYRLFIESSYRRENIANQTSRIQYLTHSTRSINITISSGLDVTETGNTAPGQDIVLKATHYIVGVLPISSHDIGLQPDLRISARHLLE</sequence>
<dbReference type="Proteomes" id="UP000504638">
    <property type="component" value="Unplaced"/>
</dbReference>
<evidence type="ECO:0000256" key="2">
    <source>
        <dbReference type="SAM" id="Phobius"/>
    </source>
</evidence>
<organism evidence="3">
    <name type="scientific">Eremomyces bilateralis CBS 781.70</name>
    <dbReference type="NCBI Taxonomy" id="1392243"/>
    <lineage>
        <taxon>Eukaryota</taxon>
        <taxon>Fungi</taxon>
        <taxon>Dikarya</taxon>
        <taxon>Ascomycota</taxon>
        <taxon>Pezizomycotina</taxon>
        <taxon>Dothideomycetes</taxon>
        <taxon>Dothideomycetes incertae sedis</taxon>
        <taxon>Eremomycetales</taxon>
        <taxon>Eremomycetaceae</taxon>
        <taxon>Eremomyces</taxon>
    </lineage>
</organism>
<dbReference type="EMBL" id="ML975159">
    <property type="protein sequence ID" value="KAF1812044.1"/>
    <property type="molecule type" value="Genomic_DNA"/>
</dbReference>
<reference evidence="5" key="2">
    <citation type="submission" date="2020-04" db="EMBL/GenBank/DDBJ databases">
        <authorList>
            <consortium name="NCBI Genome Project"/>
        </authorList>
    </citation>
    <scope>NUCLEOTIDE SEQUENCE</scope>
    <source>
        <strain evidence="5">CBS 781.70</strain>
    </source>
</reference>
<keyword evidence="2" id="KW-0812">Transmembrane</keyword>
<dbReference type="RefSeq" id="XP_033533675.1">
    <property type="nucleotide sequence ID" value="XM_033682120.1"/>
</dbReference>
<gene>
    <name evidence="3 5" type="ORF">P152DRAFT_488418</name>
</gene>
<keyword evidence="2" id="KW-1133">Transmembrane helix</keyword>
<dbReference type="AlphaFoldDB" id="A0A6G1G1W2"/>
<evidence type="ECO:0000313" key="5">
    <source>
        <dbReference type="RefSeq" id="XP_033533675.1"/>
    </source>
</evidence>
<evidence type="ECO:0000313" key="4">
    <source>
        <dbReference type="Proteomes" id="UP000504638"/>
    </source>
</evidence>
<feature type="transmembrane region" description="Helical" evidence="2">
    <location>
        <begin position="29"/>
        <end position="50"/>
    </location>
</feature>